<dbReference type="AlphaFoldDB" id="A0A368GMJ6"/>
<comment type="catalytic activity">
    <reaction evidence="14">
        <text>L-seryl-[protein] + ATP = O-phospho-L-seryl-[protein] + ADP + H(+)</text>
        <dbReference type="Rhea" id="RHEA:17989"/>
        <dbReference type="Rhea" id="RHEA-COMP:9863"/>
        <dbReference type="Rhea" id="RHEA-COMP:11604"/>
        <dbReference type="ChEBI" id="CHEBI:15378"/>
        <dbReference type="ChEBI" id="CHEBI:29999"/>
        <dbReference type="ChEBI" id="CHEBI:30616"/>
        <dbReference type="ChEBI" id="CHEBI:83421"/>
        <dbReference type="ChEBI" id="CHEBI:456216"/>
        <dbReference type="EC" id="2.7.11.1"/>
    </reaction>
</comment>
<dbReference type="PANTHER" id="PTHR22972">
    <property type="entry name" value="SERINE/THREONINE PROTEIN KINASE"/>
    <property type="match status" value="1"/>
</dbReference>
<dbReference type="SMART" id="SM00220">
    <property type="entry name" value="S_TKc"/>
    <property type="match status" value="1"/>
</dbReference>
<keyword evidence="8" id="KW-0418">Kinase</keyword>
<organism evidence="17 18">
    <name type="scientific">Ancylostoma caninum</name>
    <name type="common">Dog hookworm</name>
    <dbReference type="NCBI Taxonomy" id="29170"/>
    <lineage>
        <taxon>Eukaryota</taxon>
        <taxon>Metazoa</taxon>
        <taxon>Ecdysozoa</taxon>
        <taxon>Nematoda</taxon>
        <taxon>Chromadorea</taxon>
        <taxon>Rhabditida</taxon>
        <taxon>Rhabditina</taxon>
        <taxon>Rhabditomorpha</taxon>
        <taxon>Strongyloidea</taxon>
        <taxon>Ancylostomatidae</taxon>
        <taxon>Ancylostomatinae</taxon>
        <taxon>Ancylostoma</taxon>
    </lineage>
</organism>
<feature type="region of interest" description="Disordered" evidence="15">
    <location>
        <begin position="660"/>
        <end position="683"/>
    </location>
</feature>
<dbReference type="InterPro" id="IPR011009">
    <property type="entry name" value="Kinase-like_dom_sf"/>
</dbReference>
<evidence type="ECO:0000256" key="13">
    <source>
        <dbReference type="ARBA" id="ARBA00047899"/>
    </source>
</evidence>
<proteinExistence type="predicted"/>
<evidence type="ECO:0000256" key="8">
    <source>
        <dbReference type="ARBA" id="ARBA00022777"/>
    </source>
</evidence>
<evidence type="ECO:0000313" key="18">
    <source>
        <dbReference type="Proteomes" id="UP000252519"/>
    </source>
</evidence>
<evidence type="ECO:0000256" key="7">
    <source>
        <dbReference type="ARBA" id="ARBA00022741"/>
    </source>
</evidence>
<evidence type="ECO:0000256" key="9">
    <source>
        <dbReference type="ARBA" id="ARBA00022840"/>
    </source>
</evidence>
<evidence type="ECO:0000256" key="14">
    <source>
        <dbReference type="ARBA" id="ARBA00048679"/>
    </source>
</evidence>
<sequence length="897" mass="101999">MLMKRFGTAAKRIAQTALWKILHRRPHLYRLLPRIFQATYKLDVIIGRTALPLARNPFYRAVQLMLRNGRGFRPLSSLAIHHRRFYQENFKPLRFSRFMIKKRNTTGVVERIRDVFSTNIRYNADLERGVFPNTIDAYEIGQNIGYGCNAAVYALRVRDVDNASRSRPTISAKLFAEKSLDPRTKYPLALKLMYNFALDMSPRLGDNYLWRSMGAELVPLPGSAHLLNGRIGGYRPLPEFHPNVVRVLTAFVDRMPILDDAKIAYPDALPTAPFYEMIINEPRTMFIVMKRYRMTLRDYLVDLKRKCEDRTARILFGQLLEGCVFLYNNVVAQRDMKSDNILLEFDDPEEVPHLVISDFGCALATGSWLVKYVDDTIDLGGNRRTRAPEIVMAKPSTSCVLDFRMADTWAAGALGYEIFTRVNPFYSRMDSAKYREEDLPSLPRLTAKPICAVVRDLLKRDPAQRLLPHIAANVVCLSLLRLGGDFQTFLSSSGLSNIINPSAIPESTSAFLERLNHSAEKVLDDVLFLMSAETMASRASPSTTISKAERQLRATFLSRLSRDHIWAAASYFLPRHGCQNGVAERAHYSSLAAAVEKVSLDNGVIRRCGSSRMSFYQPLILRLEVKKGGRQISFNESSKLDIEQSPSTIERNRRRIMSGLKKRSPPTGVSTRNDGTDDAPIAPTTTDKHVLHWVEFVVCQELPQQSTNFRGRRTYSEVVVESLDGDRCADVISCTSDAEVFPQSSRSSKAGSEILQAPDHVTYYYGNPFVEKTEGILHFFKYNDDRMGREVQCRMLCMIGVPSQITLREILLFIGGSIQTIERIKVIRDSTPNEYMIILKFKSHNDAVVFYEEFNGIQFNSLEPNQCRLLFVDRIECVSCDASFFQICVLTKLRLSF</sequence>
<gene>
    <name evidence="17" type="ORF">ANCCAN_08439</name>
</gene>
<comment type="catalytic activity">
    <reaction evidence="13">
        <text>L-threonyl-[protein] + ATP = O-phospho-L-threonyl-[protein] + ADP + H(+)</text>
        <dbReference type="Rhea" id="RHEA:46608"/>
        <dbReference type="Rhea" id="RHEA-COMP:11060"/>
        <dbReference type="Rhea" id="RHEA-COMP:11605"/>
        <dbReference type="ChEBI" id="CHEBI:15378"/>
        <dbReference type="ChEBI" id="CHEBI:30013"/>
        <dbReference type="ChEBI" id="CHEBI:30616"/>
        <dbReference type="ChEBI" id="CHEBI:61977"/>
        <dbReference type="ChEBI" id="CHEBI:456216"/>
        <dbReference type="EC" id="2.7.11.1"/>
    </reaction>
</comment>
<dbReference type="Pfam" id="PF07576">
    <property type="entry name" value="BRAP2"/>
    <property type="match status" value="1"/>
</dbReference>
<evidence type="ECO:0000256" key="12">
    <source>
        <dbReference type="ARBA" id="ARBA00023128"/>
    </source>
</evidence>
<evidence type="ECO:0000313" key="17">
    <source>
        <dbReference type="EMBL" id="RCN45603.1"/>
    </source>
</evidence>
<reference evidence="17 18" key="1">
    <citation type="submission" date="2014-10" db="EMBL/GenBank/DDBJ databases">
        <title>Draft genome of the hookworm Ancylostoma caninum.</title>
        <authorList>
            <person name="Mitreva M."/>
        </authorList>
    </citation>
    <scope>NUCLEOTIDE SEQUENCE [LARGE SCALE GENOMIC DNA]</scope>
    <source>
        <strain evidence="17 18">Baltimore</strain>
    </source>
</reference>
<dbReference type="InterPro" id="IPR011422">
    <property type="entry name" value="BRAP2/ETP1_RRM"/>
</dbReference>
<dbReference type="EC" id="2.7.11.1" evidence="3"/>
<protein>
    <recommendedName>
        <fullName evidence="3">non-specific serine/threonine protein kinase</fullName>
        <ecNumber evidence="3">2.7.11.1</ecNumber>
    </recommendedName>
</protein>
<dbReference type="GO" id="GO:0046872">
    <property type="term" value="F:metal ion binding"/>
    <property type="evidence" value="ECO:0007669"/>
    <property type="project" value="UniProtKB-KW"/>
</dbReference>
<name>A0A368GMJ6_ANCCA</name>
<dbReference type="Proteomes" id="UP000252519">
    <property type="component" value="Unassembled WGS sequence"/>
</dbReference>
<evidence type="ECO:0000256" key="3">
    <source>
        <dbReference type="ARBA" id="ARBA00012513"/>
    </source>
</evidence>
<dbReference type="PANTHER" id="PTHR22972:SF7">
    <property type="entry name" value="SERINE_THREONINE-PROTEIN KINASE PINK1, MITOCHONDRIAL"/>
    <property type="match status" value="1"/>
</dbReference>
<dbReference type="GO" id="GO:0090141">
    <property type="term" value="P:positive regulation of mitochondrial fission"/>
    <property type="evidence" value="ECO:0007669"/>
    <property type="project" value="TreeGrafter"/>
</dbReference>
<dbReference type="GO" id="GO:0005739">
    <property type="term" value="C:mitochondrion"/>
    <property type="evidence" value="ECO:0007669"/>
    <property type="project" value="UniProtKB-SubCell"/>
</dbReference>
<keyword evidence="6" id="KW-0479">Metal-binding</keyword>
<evidence type="ECO:0000256" key="10">
    <source>
        <dbReference type="ARBA" id="ARBA00022842"/>
    </source>
</evidence>
<keyword evidence="18" id="KW-1185">Reference proteome</keyword>
<feature type="domain" description="Protein kinase" evidence="16">
    <location>
        <begin position="138"/>
        <end position="490"/>
    </location>
</feature>
<dbReference type="SUPFAM" id="SSF56112">
    <property type="entry name" value="Protein kinase-like (PK-like)"/>
    <property type="match status" value="1"/>
</dbReference>
<comment type="cofactor">
    <cofactor evidence="1">
        <name>Mg(2+)</name>
        <dbReference type="ChEBI" id="CHEBI:18420"/>
    </cofactor>
</comment>
<dbReference type="STRING" id="29170.A0A368GMJ6"/>
<evidence type="ECO:0000256" key="5">
    <source>
        <dbReference type="ARBA" id="ARBA00022679"/>
    </source>
</evidence>
<comment type="subcellular location">
    <subcellularLocation>
        <location evidence="2">Mitochondrion</location>
    </subcellularLocation>
</comment>
<dbReference type="OrthoDB" id="1405469at2759"/>
<dbReference type="GO" id="GO:0004674">
    <property type="term" value="F:protein serine/threonine kinase activity"/>
    <property type="evidence" value="ECO:0007669"/>
    <property type="project" value="UniProtKB-KW"/>
</dbReference>
<comment type="caution">
    <text evidence="17">The sequence shown here is derived from an EMBL/GenBank/DDBJ whole genome shotgun (WGS) entry which is preliminary data.</text>
</comment>
<dbReference type="Gene3D" id="1.10.510.10">
    <property type="entry name" value="Transferase(Phosphotransferase) domain 1"/>
    <property type="match status" value="1"/>
</dbReference>
<dbReference type="GO" id="GO:0005524">
    <property type="term" value="F:ATP binding"/>
    <property type="evidence" value="ECO:0007669"/>
    <property type="project" value="UniProtKB-KW"/>
</dbReference>
<accession>A0A368GMJ6</accession>
<evidence type="ECO:0000256" key="6">
    <source>
        <dbReference type="ARBA" id="ARBA00022723"/>
    </source>
</evidence>
<dbReference type="GO" id="GO:0000422">
    <property type="term" value="P:autophagy of mitochondrion"/>
    <property type="evidence" value="ECO:0007669"/>
    <property type="project" value="TreeGrafter"/>
</dbReference>
<keyword evidence="5" id="KW-0808">Transferase</keyword>
<keyword evidence="12" id="KW-0496">Mitochondrion</keyword>
<keyword evidence="9" id="KW-0067">ATP-binding</keyword>
<evidence type="ECO:0000259" key="16">
    <source>
        <dbReference type="PROSITE" id="PS50011"/>
    </source>
</evidence>
<evidence type="ECO:0000256" key="15">
    <source>
        <dbReference type="SAM" id="MobiDB-lite"/>
    </source>
</evidence>
<evidence type="ECO:0000256" key="1">
    <source>
        <dbReference type="ARBA" id="ARBA00001946"/>
    </source>
</evidence>
<keyword evidence="7" id="KW-0547">Nucleotide-binding</keyword>
<dbReference type="Pfam" id="PF00069">
    <property type="entry name" value="Pkinase"/>
    <property type="match status" value="1"/>
</dbReference>
<evidence type="ECO:0000256" key="11">
    <source>
        <dbReference type="ARBA" id="ARBA00022946"/>
    </source>
</evidence>
<keyword evidence="11" id="KW-0809">Transit peptide</keyword>
<dbReference type="InterPro" id="IPR000719">
    <property type="entry name" value="Prot_kinase_dom"/>
</dbReference>
<evidence type="ECO:0000256" key="2">
    <source>
        <dbReference type="ARBA" id="ARBA00004173"/>
    </source>
</evidence>
<dbReference type="EMBL" id="JOJR01000098">
    <property type="protein sequence ID" value="RCN45603.1"/>
    <property type="molecule type" value="Genomic_DNA"/>
</dbReference>
<dbReference type="GO" id="GO:0042981">
    <property type="term" value="P:regulation of apoptotic process"/>
    <property type="evidence" value="ECO:0007669"/>
    <property type="project" value="TreeGrafter"/>
</dbReference>
<dbReference type="InterPro" id="IPR051511">
    <property type="entry name" value="MitoQC_Scaffold_Kinases"/>
</dbReference>
<dbReference type="PROSITE" id="PS50011">
    <property type="entry name" value="PROTEIN_KINASE_DOM"/>
    <property type="match status" value="1"/>
</dbReference>
<evidence type="ECO:0000256" key="4">
    <source>
        <dbReference type="ARBA" id="ARBA00022527"/>
    </source>
</evidence>
<keyword evidence="10" id="KW-0460">Magnesium</keyword>
<keyword evidence="4" id="KW-0723">Serine/threonine-protein kinase</keyword>